<evidence type="ECO:0000256" key="3">
    <source>
        <dbReference type="ARBA" id="ARBA00022898"/>
    </source>
</evidence>
<comment type="similarity">
    <text evidence="2 10">Belongs to the Orn/Lys/Arg decarboxylase class-II family.</text>
</comment>
<dbReference type="InterPro" id="IPR029066">
    <property type="entry name" value="PLP-binding_barrel"/>
</dbReference>
<dbReference type="InterPro" id="IPR022644">
    <property type="entry name" value="De-COase2_N"/>
</dbReference>
<dbReference type="AlphaFoldDB" id="A0A8H7SE98"/>
<evidence type="ECO:0000259" key="11">
    <source>
        <dbReference type="Pfam" id="PF00278"/>
    </source>
</evidence>
<sequence>MLNTSNHTIPSQLAVSTSLIKCDDTSTTIGVNSTYQYNKEKKDCIKNAIMKKLKSATLNNELGQDDSFCILDLKQLYHQHQKWKCSFPRIQPFYAIKCNPDPKIIQYLTSLGFGFECISAFEMKKILSYGVDPSKVIFNHTCKPTSHIQYAVDHDIRKMTFDTIDELHKLKTFYPNVELLLRILTDDSKSQWGTGNKYGANINYVDELLSTARNLNLNVVGISFHVGSGCLDIDIYQDALKNARFVFDRAKSFGFDFNLLNMGGGFIEVFDNPKKPSFDQIASVIQKTVDLMFPSNVQIIASPSRFYVTPTLTVCFQVVGRKILYNQPNKHNKTEHKKYMYYVNESLHASFASRLLYCESPVDLKVLMKNGICVYHQDLKEQTYSSMVWGHTCEPGDCLAEDIKLPLLNIGDWLYTENMGSYIFANSQFCGFQRPTTIYINSFCTD</sequence>
<evidence type="ECO:0000256" key="5">
    <source>
        <dbReference type="ARBA" id="ARBA00034115"/>
    </source>
</evidence>
<comment type="subunit">
    <text evidence="7">Homodimer. Only the dimer is catalytically active, as the active sites are constructed of residues from both monomers.</text>
</comment>
<evidence type="ECO:0000313" key="13">
    <source>
        <dbReference type="EMBL" id="KAG2226468.1"/>
    </source>
</evidence>
<dbReference type="SUPFAM" id="SSF50621">
    <property type="entry name" value="Alanine racemase C-terminal domain-like"/>
    <property type="match status" value="1"/>
</dbReference>
<dbReference type="Pfam" id="PF02784">
    <property type="entry name" value="Orn_Arg_deC_N"/>
    <property type="match status" value="1"/>
</dbReference>
<keyword evidence="4" id="KW-0456">Lyase</keyword>
<comment type="pathway">
    <text evidence="5">Amine and polyamine biosynthesis; putrescine biosynthesis via L-ornithine pathway; putrescine from L-ornithine: step 1/1.</text>
</comment>
<name>A0A8H7SE98_9FUNG</name>
<keyword evidence="14" id="KW-1185">Reference proteome</keyword>
<dbReference type="GO" id="GO:0033387">
    <property type="term" value="P:putrescine biosynthetic process from arginine, via ornithine"/>
    <property type="evidence" value="ECO:0007669"/>
    <property type="project" value="TreeGrafter"/>
</dbReference>
<evidence type="ECO:0000256" key="1">
    <source>
        <dbReference type="ARBA" id="ARBA00001933"/>
    </source>
</evidence>
<keyword evidence="3 9" id="KW-0663">Pyridoxal phosphate</keyword>
<dbReference type="PANTHER" id="PTHR11482">
    <property type="entry name" value="ARGININE/DIAMINOPIMELATE/ORNITHINE DECARBOXYLASE"/>
    <property type="match status" value="1"/>
</dbReference>
<evidence type="ECO:0000259" key="12">
    <source>
        <dbReference type="Pfam" id="PF02784"/>
    </source>
</evidence>
<dbReference type="PROSITE" id="PS00878">
    <property type="entry name" value="ODR_DC_2_1"/>
    <property type="match status" value="1"/>
</dbReference>
<dbReference type="FunFam" id="3.20.20.10:FF:000005">
    <property type="entry name" value="Ornithine decarboxylase"/>
    <property type="match status" value="1"/>
</dbReference>
<dbReference type="InterPro" id="IPR022653">
    <property type="entry name" value="De-COase2_pyr-phos_BS"/>
</dbReference>
<dbReference type="EMBL" id="JAEPRB010000016">
    <property type="protein sequence ID" value="KAG2226468.1"/>
    <property type="molecule type" value="Genomic_DNA"/>
</dbReference>
<proteinExistence type="inferred from homology"/>
<feature type="active site" description="Proton donor" evidence="9">
    <location>
        <position position="393"/>
    </location>
</feature>
<dbReference type="GO" id="GO:0005737">
    <property type="term" value="C:cytoplasm"/>
    <property type="evidence" value="ECO:0007669"/>
    <property type="project" value="TreeGrafter"/>
</dbReference>
<feature type="modified residue" description="N6-(pyridoxal phosphate)lysine" evidence="9">
    <location>
        <position position="97"/>
    </location>
</feature>
<dbReference type="InterPro" id="IPR022643">
    <property type="entry name" value="De-COase2_C"/>
</dbReference>
<dbReference type="EC" id="4.1.1.17" evidence="6"/>
<dbReference type="Pfam" id="PF00278">
    <property type="entry name" value="Orn_DAP_Arg_deC"/>
    <property type="match status" value="1"/>
</dbReference>
<dbReference type="SUPFAM" id="SSF51419">
    <property type="entry name" value="PLP-binding barrel"/>
    <property type="match status" value="1"/>
</dbReference>
<dbReference type="PRINTS" id="PR01182">
    <property type="entry name" value="ORNDCRBXLASE"/>
</dbReference>
<feature type="domain" description="Orn/DAP/Arg decarboxylase 2 N-terminal" evidence="12">
    <location>
        <begin position="74"/>
        <end position="308"/>
    </location>
</feature>
<dbReference type="PRINTS" id="PR01179">
    <property type="entry name" value="ODADCRBXLASE"/>
</dbReference>
<evidence type="ECO:0000256" key="8">
    <source>
        <dbReference type="ARBA" id="ARBA00049127"/>
    </source>
</evidence>
<evidence type="ECO:0000256" key="10">
    <source>
        <dbReference type="RuleBase" id="RU003737"/>
    </source>
</evidence>
<evidence type="ECO:0000313" key="14">
    <source>
        <dbReference type="Proteomes" id="UP000646827"/>
    </source>
</evidence>
<dbReference type="PANTHER" id="PTHR11482:SF6">
    <property type="entry name" value="ORNITHINE DECARBOXYLASE 1-RELATED"/>
    <property type="match status" value="1"/>
</dbReference>
<comment type="caution">
    <text evidence="13">The sequence shown here is derived from an EMBL/GenBank/DDBJ whole genome shotgun (WGS) entry which is preliminary data.</text>
</comment>
<accession>A0A8H7SE98</accession>
<dbReference type="GO" id="GO:0004586">
    <property type="term" value="F:ornithine decarboxylase activity"/>
    <property type="evidence" value="ECO:0007669"/>
    <property type="project" value="UniProtKB-EC"/>
</dbReference>
<comment type="cofactor">
    <cofactor evidence="1 9">
        <name>pyridoxal 5'-phosphate</name>
        <dbReference type="ChEBI" id="CHEBI:597326"/>
    </cofactor>
</comment>
<dbReference type="Gene3D" id="3.20.20.10">
    <property type="entry name" value="Alanine racemase"/>
    <property type="match status" value="1"/>
</dbReference>
<feature type="domain" description="Orn/DAP/Arg decarboxylase 2 C-terminal" evidence="11">
    <location>
        <begin position="313"/>
        <end position="420"/>
    </location>
</feature>
<evidence type="ECO:0000256" key="9">
    <source>
        <dbReference type="PIRSR" id="PIRSR600183-50"/>
    </source>
</evidence>
<dbReference type="InterPro" id="IPR002433">
    <property type="entry name" value="Orn_de-COase"/>
</dbReference>
<dbReference type="InterPro" id="IPR009006">
    <property type="entry name" value="Ala_racemase/Decarboxylase_C"/>
</dbReference>
<dbReference type="InterPro" id="IPR000183">
    <property type="entry name" value="Orn/DAP/Arg_de-COase"/>
</dbReference>
<evidence type="ECO:0000256" key="7">
    <source>
        <dbReference type="ARBA" id="ARBA00046672"/>
    </source>
</evidence>
<evidence type="ECO:0000256" key="6">
    <source>
        <dbReference type="ARBA" id="ARBA00034138"/>
    </source>
</evidence>
<protein>
    <recommendedName>
        <fullName evidence="6">ornithine decarboxylase</fullName>
        <ecNumber evidence="6">4.1.1.17</ecNumber>
    </recommendedName>
</protein>
<dbReference type="OrthoDB" id="5034579at2759"/>
<gene>
    <name evidence="13" type="ORF">INT45_014212</name>
</gene>
<comment type="catalytic activity">
    <reaction evidence="8">
        <text>L-ornithine + H(+) = putrescine + CO2</text>
        <dbReference type="Rhea" id="RHEA:22964"/>
        <dbReference type="ChEBI" id="CHEBI:15378"/>
        <dbReference type="ChEBI" id="CHEBI:16526"/>
        <dbReference type="ChEBI" id="CHEBI:46911"/>
        <dbReference type="ChEBI" id="CHEBI:326268"/>
        <dbReference type="EC" id="4.1.1.17"/>
    </reaction>
</comment>
<reference evidence="13 14" key="1">
    <citation type="submission" date="2020-12" db="EMBL/GenBank/DDBJ databases">
        <title>Metabolic potential, ecology and presence of endohyphal bacteria is reflected in genomic diversity of Mucoromycotina.</title>
        <authorList>
            <person name="Muszewska A."/>
            <person name="Okrasinska A."/>
            <person name="Steczkiewicz K."/>
            <person name="Drgas O."/>
            <person name="Orlowska M."/>
            <person name="Perlinska-Lenart U."/>
            <person name="Aleksandrzak-Piekarczyk T."/>
            <person name="Szatraj K."/>
            <person name="Zielenkiewicz U."/>
            <person name="Pilsyk S."/>
            <person name="Malc E."/>
            <person name="Mieczkowski P."/>
            <person name="Kruszewska J.S."/>
            <person name="Biernat P."/>
            <person name="Pawlowska J."/>
        </authorList>
    </citation>
    <scope>NUCLEOTIDE SEQUENCE [LARGE SCALE GENOMIC DNA]</scope>
    <source>
        <strain evidence="13 14">CBS 142.35</strain>
    </source>
</reference>
<dbReference type="Gene3D" id="2.40.37.10">
    <property type="entry name" value="Lyase, Ornithine Decarboxylase, Chain A, domain 1"/>
    <property type="match status" value="1"/>
</dbReference>
<dbReference type="CDD" id="cd00622">
    <property type="entry name" value="PLPDE_III_ODC"/>
    <property type="match status" value="1"/>
</dbReference>
<dbReference type="Proteomes" id="UP000646827">
    <property type="component" value="Unassembled WGS sequence"/>
</dbReference>
<organism evidence="13 14">
    <name type="scientific">Circinella minor</name>
    <dbReference type="NCBI Taxonomy" id="1195481"/>
    <lineage>
        <taxon>Eukaryota</taxon>
        <taxon>Fungi</taxon>
        <taxon>Fungi incertae sedis</taxon>
        <taxon>Mucoromycota</taxon>
        <taxon>Mucoromycotina</taxon>
        <taxon>Mucoromycetes</taxon>
        <taxon>Mucorales</taxon>
        <taxon>Lichtheimiaceae</taxon>
        <taxon>Circinella</taxon>
    </lineage>
</organism>
<evidence type="ECO:0000256" key="4">
    <source>
        <dbReference type="ARBA" id="ARBA00023239"/>
    </source>
</evidence>
<evidence type="ECO:0000256" key="2">
    <source>
        <dbReference type="ARBA" id="ARBA00008872"/>
    </source>
</evidence>